<dbReference type="InterPro" id="IPR000210">
    <property type="entry name" value="BTB/POZ_dom"/>
</dbReference>
<dbReference type="SMART" id="SM00875">
    <property type="entry name" value="BACK"/>
    <property type="match status" value="1"/>
</dbReference>
<dbReference type="InterPro" id="IPR011333">
    <property type="entry name" value="SKP1/BTB/POZ_sf"/>
</dbReference>
<dbReference type="EMBL" id="JAPFRF010000020">
    <property type="protein sequence ID" value="KAJ7306487.1"/>
    <property type="molecule type" value="Genomic_DNA"/>
</dbReference>
<dbReference type="SMART" id="SM00612">
    <property type="entry name" value="Kelch"/>
    <property type="match status" value="4"/>
</dbReference>
<dbReference type="Pfam" id="PF00651">
    <property type="entry name" value="BTB"/>
    <property type="match status" value="1"/>
</dbReference>
<dbReference type="InterPro" id="IPR011705">
    <property type="entry name" value="BACK"/>
</dbReference>
<evidence type="ECO:0000313" key="4">
    <source>
        <dbReference type="EMBL" id="KAJ7306487.1"/>
    </source>
</evidence>
<evidence type="ECO:0000259" key="3">
    <source>
        <dbReference type="PROSITE" id="PS50097"/>
    </source>
</evidence>
<dbReference type="PIRSF" id="PIRSF037037">
    <property type="entry name" value="Kelch-like_protein_gigaxonin"/>
    <property type="match status" value="1"/>
</dbReference>
<dbReference type="PANTHER" id="PTHR45632">
    <property type="entry name" value="LD33804P"/>
    <property type="match status" value="1"/>
</dbReference>
<gene>
    <name evidence="4" type="ORF">JRQ81_009842</name>
</gene>
<proteinExistence type="predicted"/>
<dbReference type="Proteomes" id="UP001142489">
    <property type="component" value="Unassembled WGS sequence"/>
</dbReference>
<evidence type="ECO:0000313" key="5">
    <source>
        <dbReference type="Proteomes" id="UP001142489"/>
    </source>
</evidence>
<dbReference type="Gene3D" id="1.25.40.420">
    <property type="match status" value="1"/>
</dbReference>
<keyword evidence="1" id="KW-0880">Kelch repeat</keyword>
<dbReference type="Pfam" id="PF24681">
    <property type="entry name" value="Kelch_KLHDC2_KLHL20_DRC7"/>
    <property type="match status" value="1"/>
</dbReference>
<dbReference type="Pfam" id="PF07707">
    <property type="entry name" value="BACK"/>
    <property type="match status" value="1"/>
</dbReference>
<dbReference type="InterPro" id="IPR015915">
    <property type="entry name" value="Kelch-typ_b-propeller"/>
</dbReference>
<dbReference type="OrthoDB" id="6482909at2759"/>
<reference evidence="4" key="1">
    <citation type="journal article" date="2023" name="DNA Res.">
        <title>Chromosome-level genome assembly of Phrynocephalus forsythii using third-generation DNA sequencing and Hi-C analysis.</title>
        <authorList>
            <person name="Qi Y."/>
            <person name="Zhao W."/>
            <person name="Zhao Y."/>
            <person name="Niu C."/>
            <person name="Cao S."/>
            <person name="Zhang Y."/>
        </authorList>
    </citation>
    <scope>NUCLEOTIDE SEQUENCE</scope>
    <source>
        <tissue evidence="4">Muscle</tissue>
    </source>
</reference>
<organism evidence="4 5">
    <name type="scientific">Phrynocephalus forsythii</name>
    <dbReference type="NCBI Taxonomy" id="171643"/>
    <lineage>
        <taxon>Eukaryota</taxon>
        <taxon>Metazoa</taxon>
        <taxon>Chordata</taxon>
        <taxon>Craniata</taxon>
        <taxon>Vertebrata</taxon>
        <taxon>Euteleostomi</taxon>
        <taxon>Lepidosauria</taxon>
        <taxon>Squamata</taxon>
        <taxon>Bifurcata</taxon>
        <taxon>Unidentata</taxon>
        <taxon>Episquamata</taxon>
        <taxon>Toxicofera</taxon>
        <taxon>Iguania</taxon>
        <taxon>Acrodonta</taxon>
        <taxon>Agamidae</taxon>
        <taxon>Agaminae</taxon>
        <taxon>Phrynocephalus</taxon>
    </lineage>
</organism>
<dbReference type="Gene3D" id="2.120.10.80">
    <property type="entry name" value="Kelch-type beta propeller"/>
    <property type="match status" value="2"/>
</dbReference>
<evidence type="ECO:0000256" key="2">
    <source>
        <dbReference type="ARBA" id="ARBA00022737"/>
    </source>
</evidence>
<protein>
    <recommendedName>
        <fullName evidence="3">BTB domain-containing protein</fullName>
    </recommendedName>
</protein>
<dbReference type="InterPro" id="IPR017096">
    <property type="entry name" value="BTB-kelch_protein"/>
</dbReference>
<feature type="domain" description="BTB" evidence="3">
    <location>
        <begin position="34"/>
        <end position="101"/>
    </location>
</feature>
<dbReference type="SUPFAM" id="SSF117281">
    <property type="entry name" value="Kelch motif"/>
    <property type="match status" value="1"/>
</dbReference>
<comment type="caution">
    <text evidence="4">The sequence shown here is derived from an EMBL/GenBank/DDBJ whole genome shotgun (WGS) entry which is preliminary data.</text>
</comment>
<evidence type="ECO:0000256" key="1">
    <source>
        <dbReference type="ARBA" id="ARBA00022441"/>
    </source>
</evidence>
<keyword evidence="2" id="KW-0677">Repeat</keyword>
<sequence length="605" mass="68332">MTSSHKRGQPSMLKTRPLGLKEGLAEMYQEELLYDATLVADGQRFPCHRALLAAISPYFREVFTTTWKDSKDKEVVLQDVAPSVVQSIMRYVYTEDVALTPEVAPLLFEGASKLQIIPLQTICCRFLITALSVQNWFDMYSLSRAHKSQALLQAVLQLLTQNFDRIVEDDGFPQLDLIVLTTLISSGELAVASEYTVYQAVRRWVQGQPSQRRALLPQLMPHVRLPLLSQEEQEKLQKDLEQWRDLQLEWEFLDGEERLRRSQGLREGMYKPSILCIDTQMCEYQELETNEAPMGCYDPQTELWEKLPGLQSLTHACCVSAGDRVYVSGGIYKNAYSTAVYEFSSFTNRWLQLPSMATSRAAHAFLFHNRRLYVLGGWRKFQTFLNLTESLDLTAGTWAAMANLPFPLSHPASSVFRDKLYLLGGATGISSHWIFHRGILIYEIGSDQWTQVPLGMGFYAASAVALDSGIYVIGGYQEKKNKDSTDRALLPENRHSTRKCFFVSGLGRVNHSISIPKLPRGIANAGVACCGKRIYLLGGEDLTQRYKTVYHWAPGEPRWHRSAMEVPVPREGISRFGCVTLMRPKAHILQLFQAASLVPVAAVCK</sequence>
<name>A0A9Q1AS28_9SAUR</name>
<dbReference type="AlphaFoldDB" id="A0A9Q1AS28"/>
<dbReference type="PROSITE" id="PS50097">
    <property type="entry name" value="BTB"/>
    <property type="match status" value="1"/>
</dbReference>
<dbReference type="InterPro" id="IPR006652">
    <property type="entry name" value="Kelch_1"/>
</dbReference>
<dbReference type="PANTHER" id="PTHR45632:SF3">
    <property type="entry name" value="KELCH-LIKE PROTEIN 32"/>
    <property type="match status" value="1"/>
</dbReference>
<dbReference type="SMART" id="SM00225">
    <property type="entry name" value="BTB"/>
    <property type="match status" value="1"/>
</dbReference>
<accession>A0A9Q1AS28</accession>
<dbReference type="Gene3D" id="3.30.710.10">
    <property type="entry name" value="Potassium Channel Kv1.1, Chain A"/>
    <property type="match status" value="1"/>
</dbReference>
<dbReference type="SUPFAM" id="SSF54695">
    <property type="entry name" value="POZ domain"/>
    <property type="match status" value="1"/>
</dbReference>
<keyword evidence="5" id="KW-1185">Reference proteome</keyword>